<dbReference type="InterPro" id="IPR050131">
    <property type="entry name" value="Peptidase_S8_subtilisin-like"/>
</dbReference>
<evidence type="ECO:0000313" key="10">
    <source>
        <dbReference type="EMBL" id="CDS10670.1"/>
    </source>
</evidence>
<evidence type="ECO:0000256" key="4">
    <source>
        <dbReference type="ARBA" id="ARBA00022825"/>
    </source>
</evidence>
<dbReference type="PROSITE" id="PS51892">
    <property type="entry name" value="SUBTILASE"/>
    <property type="match status" value="1"/>
</dbReference>
<dbReference type="EMBL" id="LK023339">
    <property type="protein sequence ID" value="CDS10670.1"/>
    <property type="molecule type" value="Genomic_DNA"/>
</dbReference>
<keyword evidence="2 5" id="KW-0645">Protease</keyword>
<dbReference type="CDD" id="cd04077">
    <property type="entry name" value="Peptidases_S8_PCSK9_ProteinaseK_like"/>
    <property type="match status" value="1"/>
</dbReference>
<evidence type="ECO:0000256" key="5">
    <source>
        <dbReference type="PROSITE-ProRule" id="PRU01240"/>
    </source>
</evidence>
<comment type="similarity">
    <text evidence="1 5 6">Belongs to the peptidase S8 family.</text>
</comment>
<feature type="active site" description="Charge relay system" evidence="5">
    <location>
        <position position="176"/>
    </location>
</feature>
<dbReference type="AlphaFoldDB" id="A0A077WTM5"/>
<reference evidence="10" key="1">
    <citation type="journal article" date="2014" name="Genome Announc.">
        <title>De novo whole-genome sequence and genome annotation of Lichtheimia ramosa.</title>
        <authorList>
            <person name="Linde J."/>
            <person name="Schwartze V."/>
            <person name="Binder U."/>
            <person name="Lass-Florl C."/>
            <person name="Voigt K."/>
            <person name="Horn F."/>
        </authorList>
    </citation>
    <scope>NUCLEOTIDE SEQUENCE</scope>
    <source>
        <strain evidence="10">JMRC FSU:6197</strain>
    </source>
</reference>
<dbReference type="Gene3D" id="3.40.50.200">
    <property type="entry name" value="Peptidase S8/S53 domain"/>
    <property type="match status" value="1"/>
</dbReference>
<dbReference type="SUPFAM" id="SSF52743">
    <property type="entry name" value="Subtilisin-like"/>
    <property type="match status" value="1"/>
</dbReference>
<feature type="active site" description="Charge relay system" evidence="5">
    <location>
        <position position="208"/>
    </location>
</feature>
<dbReference type="PROSITE" id="PS00138">
    <property type="entry name" value="SUBTILASE_SER"/>
    <property type="match status" value="1"/>
</dbReference>
<dbReference type="GO" id="GO:0006508">
    <property type="term" value="P:proteolysis"/>
    <property type="evidence" value="ECO:0007669"/>
    <property type="project" value="UniProtKB-KW"/>
</dbReference>
<sequence>MKLSVAAGLFLIATTVAAVPMVTPPSFMDGAVAPLYAPEDAESVNDAYIVVLKNHIDQEKVNEHTNWVQTLASEQSQEMLDNWIQPDSFGIRHVYDMPNLKGYAGRFGRDALQFIRRSKDVAFVEKDSLVYTSELQRSAPWGLARISHRKRLSFNTFNKYEYEADGGKDIKVYVIDTGINIEHVDFEGRASWGETIPTGDDDEDGNGHGSHCAGTIAGKKYGVAKKASPVAVKVLRSNGSGTMSDVVRGVDWATSQHIKDATAAKKAGKTFKGSVANMSLGGGKSPSLDLAINGAVDTGMVFAVAAGNDNSDACNYSPAAAENAITVGASTLYDDRAYFSNYGPCVDVFAPGLNIESVWKGSKYATNTISGTSMASPHVAGLAAYFLSLSDDGMSPKDVKEKIIELSTKDKLAGVPADTPNLLIYNGIQA</sequence>
<feature type="signal peptide" evidence="7">
    <location>
        <begin position="1"/>
        <end position="18"/>
    </location>
</feature>
<evidence type="ECO:0000259" key="9">
    <source>
        <dbReference type="Pfam" id="PF05922"/>
    </source>
</evidence>
<feature type="active site" description="Charge relay system" evidence="5">
    <location>
        <position position="373"/>
    </location>
</feature>
<keyword evidence="3 5" id="KW-0378">Hydrolase</keyword>
<dbReference type="OrthoDB" id="206201at2759"/>
<evidence type="ECO:0000256" key="2">
    <source>
        <dbReference type="ARBA" id="ARBA00022670"/>
    </source>
</evidence>
<protein>
    <recommendedName>
        <fullName evidence="11">Peptidase S8/S53 domain-containing protein</fullName>
    </recommendedName>
</protein>
<organism evidence="10">
    <name type="scientific">Lichtheimia ramosa</name>
    <dbReference type="NCBI Taxonomy" id="688394"/>
    <lineage>
        <taxon>Eukaryota</taxon>
        <taxon>Fungi</taxon>
        <taxon>Fungi incertae sedis</taxon>
        <taxon>Mucoromycota</taxon>
        <taxon>Mucoromycotina</taxon>
        <taxon>Mucoromycetes</taxon>
        <taxon>Mucorales</taxon>
        <taxon>Lichtheimiaceae</taxon>
        <taxon>Lichtheimia</taxon>
    </lineage>
</organism>
<dbReference type="InterPro" id="IPR015500">
    <property type="entry name" value="Peptidase_S8_subtilisin-rel"/>
</dbReference>
<dbReference type="InterPro" id="IPR023828">
    <property type="entry name" value="Peptidase_S8_Ser-AS"/>
</dbReference>
<dbReference type="PANTHER" id="PTHR43806:SF11">
    <property type="entry name" value="CEREVISIN-RELATED"/>
    <property type="match status" value="1"/>
</dbReference>
<name>A0A077WTM5_9FUNG</name>
<evidence type="ECO:0000259" key="8">
    <source>
        <dbReference type="Pfam" id="PF00082"/>
    </source>
</evidence>
<gene>
    <name evidence="10" type="ORF">LRAMOSA11156</name>
</gene>
<dbReference type="PRINTS" id="PR00723">
    <property type="entry name" value="SUBTILISIN"/>
</dbReference>
<dbReference type="PANTHER" id="PTHR43806">
    <property type="entry name" value="PEPTIDASE S8"/>
    <property type="match status" value="1"/>
</dbReference>
<evidence type="ECO:0000256" key="6">
    <source>
        <dbReference type="RuleBase" id="RU003355"/>
    </source>
</evidence>
<dbReference type="InterPro" id="IPR034193">
    <property type="entry name" value="PCSK9_ProteinaseK-like"/>
</dbReference>
<dbReference type="InterPro" id="IPR023827">
    <property type="entry name" value="Peptidase_S8_Asp-AS"/>
</dbReference>
<keyword evidence="4 5" id="KW-0720">Serine protease</keyword>
<accession>A0A077WTM5</accession>
<dbReference type="Pfam" id="PF00082">
    <property type="entry name" value="Peptidase_S8"/>
    <property type="match status" value="1"/>
</dbReference>
<feature type="chain" id="PRO_5001726516" description="Peptidase S8/S53 domain-containing protein" evidence="7">
    <location>
        <begin position="19"/>
        <end position="430"/>
    </location>
</feature>
<dbReference type="InterPro" id="IPR037045">
    <property type="entry name" value="S8pro/Inhibitor_I9_sf"/>
</dbReference>
<evidence type="ECO:0000256" key="7">
    <source>
        <dbReference type="SAM" id="SignalP"/>
    </source>
</evidence>
<dbReference type="PROSITE" id="PS00137">
    <property type="entry name" value="SUBTILASE_HIS"/>
    <property type="match status" value="1"/>
</dbReference>
<dbReference type="GO" id="GO:0004252">
    <property type="term" value="F:serine-type endopeptidase activity"/>
    <property type="evidence" value="ECO:0007669"/>
    <property type="project" value="UniProtKB-UniRule"/>
</dbReference>
<feature type="domain" description="Peptidase S8/S53" evidence="8">
    <location>
        <begin position="167"/>
        <end position="409"/>
    </location>
</feature>
<feature type="domain" description="Inhibitor I9" evidence="9">
    <location>
        <begin position="48"/>
        <end position="132"/>
    </location>
</feature>
<evidence type="ECO:0000256" key="1">
    <source>
        <dbReference type="ARBA" id="ARBA00011073"/>
    </source>
</evidence>
<dbReference type="InterPro" id="IPR022398">
    <property type="entry name" value="Peptidase_S8_His-AS"/>
</dbReference>
<dbReference type="FunFam" id="3.40.50.200:FF:000007">
    <property type="entry name" value="Subtilisin-like serine protease"/>
    <property type="match status" value="1"/>
</dbReference>
<dbReference type="Gene3D" id="3.30.70.80">
    <property type="entry name" value="Peptidase S8 propeptide/proteinase inhibitor I9"/>
    <property type="match status" value="1"/>
</dbReference>
<dbReference type="InterPro" id="IPR036852">
    <property type="entry name" value="Peptidase_S8/S53_dom_sf"/>
</dbReference>
<evidence type="ECO:0008006" key="11">
    <source>
        <dbReference type="Google" id="ProtNLM"/>
    </source>
</evidence>
<dbReference type="PROSITE" id="PS00136">
    <property type="entry name" value="SUBTILASE_ASP"/>
    <property type="match status" value="1"/>
</dbReference>
<proteinExistence type="inferred from homology"/>
<evidence type="ECO:0000256" key="3">
    <source>
        <dbReference type="ARBA" id="ARBA00022801"/>
    </source>
</evidence>
<dbReference type="InterPro" id="IPR010259">
    <property type="entry name" value="S8pro/Inhibitor_I9"/>
</dbReference>
<keyword evidence="7" id="KW-0732">Signal</keyword>
<dbReference type="InterPro" id="IPR000209">
    <property type="entry name" value="Peptidase_S8/S53_dom"/>
</dbReference>
<dbReference type="Pfam" id="PF05922">
    <property type="entry name" value="Inhibitor_I9"/>
    <property type="match status" value="1"/>
</dbReference>
<dbReference type="GO" id="GO:0005615">
    <property type="term" value="C:extracellular space"/>
    <property type="evidence" value="ECO:0007669"/>
    <property type="project" value="TreeGrafter"/>
</dbReference>